<name>A0AAD6DJK8_9EURO</name>
<feature type="compositionally biased region" description="Basic and acidic residues" evidence="1">
    <location>
        <begin position="280"/>
        <end position="291"/>
    </location>
</feature>
<reference evidence="2 3" key="1">
    <citation type="journal article" date="2023" name="IMA Fungus">
        <title>Comparative genomic study of the Penicillium genus elucidates a diverse pangenome and 15 lateral gene transfer events.</title>
        <authorList>
            <person name="Petersen C."/>
            <person name="Sorensen T."/>
            <person name="Nielsen M.R."/>
            <person name="Sondergaard T.E."/>
            <person name="Sorensen J.L."/>
            <person name="Fitzpatrick D.A."/>
            <person name="Frisvad J.C."/>
            <person name="Nielsen K.L."/>
        </authorList>
    </citation>
    <scope>NUCLEOTIDE SEQUENCE [LARGE SCALE GENOMIC DNA]</scope>
    <source>
        <strain evidence="2 3">IBT 29057</strain>
    </source>
</reference>
<feature type="compositionally biased region" description="Polar residues" evidence="1">
    <location>
        <begin position="162"/>
        <end position="172"/>
    </location>
</feature>
<keyword evidence="3" id="KW-1185">Reference proteome</keyword>
<comment type="caution">
    <text evidence="2">The sequence shown here is derived from an EMBL/GenBank/DDBJ whole genome shotgun (WGS) entry which is preliminary data.</text>
</comment>
<feature type="region of interest" description="Disordered" evidence="1">
    <location>
        <begin position="59"/>
        <end position="377"/>
    </location>
</feature>
<feature type="compositionally biased region" description="Low complexity" evidence="1">
    <location>
        <begin position="134"/>
        <end position="148"/>
    </location>
</feature>
<dbReference type="EMBL" id="JAQJAC010000005">
    <property type="protein sequence ID" value="KAJ5583808.1"/>
    <property type="molecule type" value="Genomic_DNA"/>
</dbReference>
<evidence type="ECO:0000256" key="1">
    <source>
        <dbReference type="SAM" id="MobiDB-lite"/>
    </source>
</evidence>
<gene>
    <name evidence="2" type="ORF">N7450_006472</name>
</gene>
<dbReference type="Proteomes" id="UP001216150">
    <property type="component" value="Unassembled WGS sequence"/>
</dbReference>
<dbReference type="AlphaFoldDB" id="A0AAD6DJK8"/>
<evidence type="ECO:0000313" key="2">
    <source>
        <dbReference type="EMBL" id="KAJ5583808.1"/>
    </source>
</evidence>
<proteinExistence type="predicted"/>
<evidence type="ECO:0008006" key="4">
    <source>
        <dbReference type="Google" id="ProtNLM"/>
    </source>
</evidence>
<feature type="compositionally biased region" description="Acidic residues" evidence="1">
    <location>
        <begin position="247"/>
        <end position="262"/>
    </location>
</feature>
<feature type="compositionally biased region" description="Acidic residues" evidence="1">
    <location>
        <begin position="109"/>
        <end position="127"/>
    </location>
</feature>
<feature type="compositionally biased region" description="Basic and acidic residues" evidence="1">
    <location>
        <begin position="196"/>
        <end position="205"/>
    </location>
</feature>
<evidence type="ECO:0000313" key="3">
    <source>
        <dbReference type="Proteomes" id="UP001216150"/>
    </source>
</evidence>
<feature type="compositionally biased region" description="Polar residues" evidence="1">
    <location>
        <begin position="310"/>
        <end position="323"/>
    </location>
</feature>
<sequence length="570" mass="62858">MNNGHTRESRHRIAVLEEEDVETFVAFCEYAYTGDYKVPRLPVPREHRVSVTESIHSPANSWRGTFRSGSVSSIPPPAPSPPPEFVDNGPKAVEVEPQLETEPTPVIGEEPDAEAAAEAEAEVEAEAQPETSIEAQPEATTEASTEADTGVKEEEKPIPVDNAQSDQPQDAGSTPPADDIEAPNSNNDDWATWPAEPKENTEAKGKKGKKKDKKKKKNLTVEEDVPANLTPPTTPPTNPVDMHELTPDDAAEETAEPVESIEAEFIAEKTTEIASSEIPAEDKPAETHSADDSPAETNAEHAVSEDAQPEPSQHPEQMPESTPSGEGERESSNNEQQVWPEQDDQQVSGDQQKPIDPPKPVIDMSFAKQPDSSPRTPGMSLWDEFTTLQYNEEHQPILENTPTDLPYLTFHAKVYVFATRYLIPALAQLCLRKLHHDLLHLTFADPETSTGPMDLYQDPTPLGGLAAQQAPHILDLVRYAYTKTTRLEPISPTSATQLRENELRRLVVHYVACKVKTLARYHSPGDSEVATPSMRPIDGRVERVDEAPKSLRSLLDMTPELASDLVYRMM</sequence>
<feature type="compositionally biased region" description="Basic residues" evidence="1">
    <location>
        <begin position="206"/>
        <end position="218"/>
    </location>
</feature>
<protein>
    <recommendedName>
        <fullName evidence="4">BTB domain-containing protein</fullName>
    </recommendedName>
</protein>
<organism evidence="2 3">
    <name type="scientific">Penicillium hetheringtonii</name>
    <dbReference type="NCBI Taxonomy" id="911720"/>
    <lineage>
        <taxon>Eukaryota</taxon>
        <taxon>Fungi</taxon>
        <taxon>Dikarya</taxon>
        <taxon>Ascomycota</taxon>
        <taxon>Pezizomycotina</taxon>
        <taxon>Eurotiomycetes</taxon>
        <taxon>Eurotiomycetidae</taxon>
        <taxon>Eurotiales</taxon>
        <taxon>Aspergillaceae</taxon>
        <taxon>Penicillium</taxon>
    </lineage>
</organism>
<feature type="compositionally biased region" description="Basic and acidic residues" evidence="1">
    <location>
        <begin position="149"/>
        <end position="158"/>
    </location>
</feature>
<feature type="compositionally biased region" description="Pro residues" evidence="1">
    <location>
        <begin position="74"/>
        <end position="84"/>
    </location>
</feature>
<accession>A0AAD6DJK8</accession>